<proteinExistence type="predicted"/>
<dbReference type="Pfam" id="PF14199">
    <property type="entry name" value="DUF4317"/>
    <property type="match status" value="1"/>
</dbReference>
<organism evidence="1 2">
    <name type="scientific">Fusicatenibacter saccharivorans</name>
    <dbReference type="NCBI Taxonomy" id="1150298"/>
    <lineage>
        <taxon>Bacteria</taxon>
        <taxon>Bacillati</taxon>
        <taxon>Bacillota</taxon>
        <taxon>Clostridia</taxon>
        <taxon>Lachnospirales</taxon>
        <taxon>Lachnospiraceae</taxon>
        <taxon>Fusicatenibacter</taxon>
    </lineage>
</organism>
<dbReference type="RefSeq" id="WP_238032729.1">
    <property type="nucleotide sequence ID" value="NZ_JAKNFS010000002.1"/>
</dbReference>
<comment type="caution">
    <text evidence="1">The sequence shown here is derived from an EMBL/GenBank/DDBJ whole genome shotgun (WGS) entry which is preliminary data.</text>
</comment>
<evidence type="ECO:0000313" key="2">
    <source>
        <dbReference type="Proteomes" id="UP001199915"/>
    </source>
</evidence>
<gene>
    <name evidence="1" type="ORF">L0N21_01440</name>
</gene>
<name>A0AAE3F0N1_9FIRM</name>
<dbReference type="EMBL" id="JAKNFS010000002">
    <property type="protein sequence ID" value="MCG4764191.1"/>
    <property type="molecule type" value="Genomic_DNA"/>
</dbReference>
<accession>A0AAE3F0N1</accession>
<dbReference type="Proteomes" id="UP001199915">
    <property type="component" value="Unassembled WGS sequence"/>
</dbReference>
<reference evidence="1" key="1">
    <citation type="submission" date="2022-01" db="EMBL/GenBank/DDBJ databases">
        <title>Collection of gut derived symbiotic bacterial strains cultured from healthy donors.</title>
        <authorList>
            <person name="Lin H."/>
            <person name="Kohout C."/>
            <person name="Waligurski E."/>
            <person name="Pamer E.G."/>
        </authorList>
    </citation>
    <scope>NUCLEOTIDE SEQUENCE</scope>
    <source>
        <strain evidence="1">DFI.5.49</strain>
    </source>
</reference>
<dbReference type="AlphaFoldDB" id="A0AAE3F0N1"/>
<protein>
    <submittedName>
        <fullName evidence="1">DUF4317 domain-containing protein</fullName>
    </submittedName>
</protein>
<dbReference type="InterPro" id="IPR025466">
    <property type="entry name" value="DUF4317"/>
</dbReference>
<sequence length="364" mass="41460">MNRKEIAEIRKLLCMQRNPIHTIYGCYVNSEKDLLSEFKHPALSLPEDELFKYLDIFRKALSGKKEKNLTQVDFPLSEESAGGTQHFLYQFCNGTGDIQEDALEELYGIIVENYTTVENYAILVALGAYDVPGKATDGTIMDDASETTYCFIICCICPVKKTSNDLGYNEKEAIFENLVRLEKVAPPENAFLFPSFDDRASNCHSLLYYSRRDMHAEFVANGLNCQLPLWEPDQKQYFQAAVDTAFSSQYTVETSIELYQNICEKAEELEDPTISKNGLHHILEQCGATEDDLNAFDREFPDNVVLHSNSIIDTRKYTISAYGMTLKIDRDQLDLLETRNIDGQTYLCIPITNNFRVNDVEIKG</sequence>
<evidence type="ECO:0000313" key="1">
    <source>
        <dbReference type="EMBL" id="MCG4764191.1"/>
    </source>
</evidence>